<evidence type="ECO:0000259" key="1">
    <source>
        <dbReference type="Pfam" id="PF25766"/>
    </source>
</evidence>
<dbReference type="OrthoDB" id="348201at2759"/>
<dbReference type="InterPro" id="IPR057989">
    <property type="entry name" value="TPR_RPAP1/MINIYO-like"/>
</dbReference>
<dbReference type="RefSeq" id="XP_011647718.1">
    <property type="nucleotide sequence ID" value="XM_011649416.2"/>
</dbReference>
<protein>
    <submittedName>
        <fullName evidence="3">RNA polymerase II-associated protein 1-like</fullName>
    </submittedName>
</protein>
<dbReference type="KEGG" id="pbar:105433893"/>
<organism evidence="2 3">
    <name type="scientific">Pogonomyrmex barbatus</name>
    <name type="common">red harvester ant</name>
    <dbReference type="NCBI Taxonomy" id="144034"/>
    <lineage>
        <taxon>Eukaryota</taxon>
        <taxon>Metazoa</taxon>
        <taxon>Ecdysozoa</taxon>
        <taxon>Arthropoda</taxon>
        <taxon>Hexapoda</taxon>
        <taxon>Insecta</taxon>
        <taxon>Pterygota</taxon>
        <taxon>Neoptera</taxon>
        <taxon>Endopterygota</taxon>
        <taxon>Hymenoptera</taxon>
        <taxon>Apocrita</taxon>
        <taxon>Aculeata</taxon>
        <taxon>Formicoidea</taxon>
        <taxon>Formicidae</taxon>
        <taxon>Myrmicinae</taxon>
        <taxon>Pogonomyrmex</taxon>
    </lineage>
</organism>
<dbReference type="Proteomes" id="UP000504615">
    <property type="component" value="Unplaced"/>
</dbReference>
<dbReference type="GeneID" id="105433893"/>
<dbReference type="InterPro" id="IPR039913">
    <property type="entry name" value="RPAP1/Rba50"/>
</dbReference>
<keyword evidence="2" id="KW-1185">Reference proteome</keyword>
<dbReference type="PANTHER" id="PTHR21483:SF18">
    <property type="entry name" value="RNA POLYMERASE II-ASSOCIATED PROTEIN 1"/>
    <property type="match status" value="1"/>
</dbReference>
<sequence>MDQIQIGLQSCLLYERYITPNGDWDQTAMPKVWLFLPLVHIYTNCKNDVKLQLEDKNSILTVLSLALILPYLMDRLSPTLRFSRLILVYLCDIAYLNNDVSVLLLNIFSNLLKTYYGRLNFRMELPGLSSFTDLFTALCEHFCSSSYGDDDVPMTQRHDPHYRKLLWSEHARCDLKLQIEKFVFPMKKYLYLEEQEDTSLIESYITLVIKSRNNQANLVSCSLCDCDTSFGDVSKAFE</sequence>
<dbReference type="Pfam" id="PF25766">
    <property type="entry name" value="TPR_RPAP1"/>
    <property type="match status" value="1"/>
</dbReference>
<gene>
    <name evidence="3" type="primary">LOC105433893</name>
</gene>
<reference evidence="3" key="1">
    <citation type="submission" date="2025-08" db="UniProtKB">
        <authorList>
            <consortium name="RefSeq"/>
        </authorList>
    </citation>
    <scope>IDENTIFICATION</scope>
</reference>
<name>A0A6I9X4U7_9HYME</name>
<feature type="domain" description="RPAP1/MINIYO-like TPR repeats" evidence="1">
    <location>
        <begin position="35"/>
        <end position="211"/>
    </location>
</feature>
<dbReference type="PANTHER" id="PTHR21483">
    <property type="entry name" value="RNA POLYMERASE II-ASSOCIATED PROTEIN 1"/>
    <property type="match status" value="1"/>
</dbReference>
<dbReference type="GO" id="GO:0006366">
    <property type="term" value="P:transcription by RNA polymerase II"/>
    <property type="evidence" value="ECO:0007669"/>
    <property type="project" value="InterPro"/>
</dbReference>
<evidence type="ECO:0000313" key="2">
    <source>
        <dbReference type="Proteomes" id="UP000504615"/>
    </source>
</evidence>
<dbReference type="AlphaFoldDB" id="A0A6I9X4U7"/>
<evidence type="ECO:0000313" key="3">
    <source>
        <dbReference type="RefSeq" id="XP_011647718.1"/>
    </source>
</evidence>
<proteinExistence type="predicted"/>
<accession>A0A6I9X4U7</accession>